<dbReference type="Pfam" id="PF00578">
    <property type="entry name" value="AhpC-TSA"/>
    <property type="match status" value="1"/>
</dbReference>
<dbReference type="PROSITE" id="PS51352">
    <property type="entry name" value="THIOREDOXIN_2"/>
    <property type="match status" value="1"/>
</dbReference>
<dbReference type="STRING" id="1513271.XM47_06285"/>
<organism evidence="2 3">
    <name type="scientific">Catenovulum maritimum</name>
    <dbReference type="NCBI Taxonomy" id="1513271"/>
    <lineage>
        <taxon>Bacteria</taxon>
        <taxon>Pseudomonadati</taxon>
        <taxon>Pseudomonadota</taxon>
        <taxon>Gammaproteobacteria</taxon>
        <taxon>Alteromonadales</taxon>
        <taxon>Alteromonadaceae</taxon>
        <taxon>Catenovulum</taxon>
    </lineage>
</organism>
<dbReference type="InterPro" id="IPR047262">
    <property type="entry name" value="PRX-like1"/>
</dbReference>
<dbReference type="OrthoDB" id="9809746at2"/>
<dbReference type="InterPro" id="IPR036249">
    <property type="entry name" value="Thioredoxin-like_sf"/>
</dbReference>
<name>A0A0J8GTI5_9ALTE</name>
<dbReference type="InterPro" id="IPR013766">
    <property type="entry name" value="Thioredoxin_domain"/>
</dbReference>
<proteinExistence type="predicted"/>
<sequence>MVMTASNMMDLGSSAPEFELKNTEGSFTKLTEVKGDKATVVMFICNHCPYVIHIAPQIAKMAKAYASQGVQFIAINSNDTETYPADSFENMIKEKAARGYNFPYLIDADQSVAKAYDAACTPDIYAFDANLKLVYRGQFDASRPHRISSGNYDSSVNPSTGKDLSQALDAIVAGKPVPTEQLASIGCNIKWKVGNEPS</sequence>
<dbReference type="AlphaFoldDB" id="A0A0J8GTI5"/>
<reference evidence="2 3" key="1">
    <citation type="submission" date="2015-04" db="EMBL/GenBank/DDBJ databases">
        <title>Draft Genome Sequence of the Novel Agar-Digesting Marine Bacterium Q1.</title>
        <authorList>
            <person name="Li Y."/>
            <person name="Li D."/>
            <person name="Chen G."/>
            <person name="Du Z."/>
        </authorList>
    </citation>
    <scope>NUCLEOTIDE SEQUENCE [LARGE SCALE GENOMIC DNA]</scope>
    <source>
        <strain evidence="2 3">Q1</strain>
    </source>
</reference>
<dbReference type="PANTHER" id="PTHR43640:SF1">
    <property type="entry name" value="THIOREDOXIN-DEPENDENT PEROXIREDOXIN"/>
    <property type="match status" value="1"/>
</dbReference>
<dbReference type="PATRIC" id="fig|1513271.3.peg.1287"/>
<evidence type="ECO:0000259" key="1">
    <source>
        <dbReference type="PROSITE" id="PS51352"/>
    </source>
</evidence>
<dbReference type="Gene3D" id="3.40.30.10">
    <property type="entry name" value="Glutaredoxin"/>
    <property type="match status" value="1"/>
</dbReference>
<feature type="domain" description="Thioredoxin" evidence="1">
    <location>
        <begin position="9"/>
        <end position="173"/>
    </location>
</feature>
<dbReference type="GO" id="GO:0016209">
    <property type="term" value="F:antioxidant activity"/>
    <property type="evidence" value="ECO:0007669"/>
    <property type="project" value="InterPro"/>
</dbReference>
<comment type="caution">
    <text evidence="2">The sequence shown here is derived from an EMBL/GenBank/DDBJ whole genome shotgun (WGS) entry which is preliminary data.</text>
</comment>
<evidence type="ECO:0000313" key="2">
    <source>
        <dbReference type="EMBL" id="KMT66052.1"/>
    </source>
</evidence>
<dbReference type="EMBL" id="LAZL01000007">
    <property type="protein sequence ID" value="KMT66052.1"/>
    <property type="molecule type" value="Genomic_DNA"/>
</dbReference>
<dbReference type="PANTHER" id="PTHR43640">
    <property type="entry name" value="OS07G0260300 PROTEIN"/>
    <property type="match status" value="1"/>
</dbReference>
<accession>A0A0J8GTI5</accession>
<dbReference type="GO" id="GO:0016491">
    <property type="term" value="F:oxidoreductase activity"/>
    <property type="evidence" value="ECO:0007669"/>
    <property type="project" value="InterPro"/>
</dbReference>
<protein>
    <submittedName>
        <fullName evidence="2">Alkyl hydroperoxide reductase</fullName>
    </submittedName>
</protein>
<gene>
    <name evidence="2" type="ORF">XM47_06285</name>
</gene>
<keyword evidence="3" id="KW-1185">Reference proteome</keyword>
<dbReference type="InterPro" id="IPR000866">
    <property type="entry name" value="AhpC/TSA"/>
</dbReference>
<dbReference type="Proteomes" id="UP000037600">
    <property type="component" value="Unassembled WGS sequence"/>
</dbReference>
<dbReference type="SUPFAM" id="SSF52833">
    <property type="entry name" value="Thioredoxin-like"/>
    <property type="match status" value="1"/>
</dbReference>
<dbReference type="CDD" id="cd02969">
    <property type="entry name" value="PRX_like1"/>
    <property type="match status" value="1"/>
</dbReference>
<evidence type="ECO:0000313" key="3">
    <source>
        <dbReference type="Proteomes" id="UP000037600"/>
    </source>
</evidence>